<dbReference type="Proteomes" id="UP000291106">
    <property type="component" value="Chromosome"/>
</dbReference>
<dbReference type="GO" id="GO:0006744">
    <property type="term" value="P:ubiquinone biosynthetic process"/>
    <property type="evidence" value="ECO:0007669"/>
    <property type="project" value="UniProtKB-UniRule"/>
</dbReference>
<gene>
    <name evidence="1" type="primary">ubiT</name>
    <name evidence="3" type="ORF">EXU30_05320</name>
</gene>
<dbReference type="RefSeq" id="WP_130598156.1">
    <property type="nucleotide sequence ID" value="NZ_CP036200.1"/>
</dbReference>
<comment type="function">
    <text evidence="1">Required for O(2)-independent ubiquinone (coenzyme Q) biosynthesis. Likely functions as an accessory factor.</text>
</comment>
<reference evidence="3 4" key="1">
    <citation type="submission" date="2019-02" db="EMBL/GenBank/DDBJ databases">
        <title>Shewanella sp. D4-2 isolated from Dokdo Island.</title>
        <authorList>
            <person name="Baek K."/>
        </authorList>
    </citation>
    <scope>NUCLEOTIDE SEQUENCE [LARGE SCALE GENOMIC DNA]</scope>
    <source>
        <strain evidence="3 4">D4-2</strain>
    </source>
</reference>
<dbReference type="AlphaFoldDB" id="A0A411PFD8"/>
<dbReference type="InterPro" id="IPR036527">
    <property type="entry name" value="SCP2_sterol-bd_dom_sf"/>
</dbReference>
<dbReference type="Gene3D" id="3.30.1050.10">
    <property type="entry name" value="SCP2 sterol-binding domain"/>
    <property type="match status" value="1"/>
</dbReference>
<comment type="similarity">
    <text evidence="1">Belongs to the UbiT family.</text>
</comment>
<keyword evidence="1" id="KW-0831">Ubiquinone biosynthesis</keyword>
<evidence type="ECO:0000259" key="2">
    <source>
        <dbReference type="Pfam" id="PF02036"/>
    </source>
</evidence>
<protein>
    <recommendedName>
        <fullName evidence="1">Ubiquinone biosynthesis accessory factor UbiT</fullName>
    </recommendedName>
</protein>
<dbReference type="OrthoDB" id="5292463at2"/>
<dbReference type="SUPFAM" id="SSF55718">
    <property type="entry name" value="SCP-like"/>
    <property type="match status" value="1"/>
</dbReference>
<evidence type="ECO:0000313" key="3">
    <source>
        <dbReference type="EMBL" id="QBF82184.1"/>
    </source>
</evidence>
<dbReference type="EMBL" id="CP036200">
    <property type="protein sequence ID" value="QBF82184.1"/>
    <property type="molecule type" value="Genomic_DNA"/>
</dbReference>
<evidence type="ECO:0000256" key="1">
    <source>
        <dbReference type="HAMAP-Rule" id="MF_02231"/>
    </source>
</evidence>
<accession>A0A411PFD8</accession>
<keyword evidence="4" id="KW-1185">Reference proteome</keyword>
<sequence>MSQAITQKIAKDIFTFAPKLSRQTLALVPDKLKLDLLSQLLNLLLAEQIKLQELDFLQHKWVGIVVDDIGLSFEVSIDNNKLQIRPMADSDVVFSANVPELVLVAAGKEDPDTLFFQRKLLIEGDTELGLEVKNLLLGIELDTMPKPVQIAIEKLAITIQTLQGQLDIH</sequence>
<dbReference type="InterPro" id="IPR016830">
    <property type="entry name" value="UbiT"/>
</dbReference>
<dbReference type="Pfam" id="PF02036">
    <property type="entry name" value="SCP2"/>
    <property type="match status" value="1"/>
</dbReference>
<dbReference type="PIRSF" id="PIRSF025550">
    <property type="entry name" value="UCP025550_lpd_carrier"/>
    <property type="match status" value="1"/>
</dbReference>
<feature type="domain" description="SCP2" evidence="2">
    <location>
        <begin position="42"/>
        <end position="136"/>
    </location>
</feature>
<dbReference type="InterPro" id="IPR003033">
    <property type="entry name" value="SCP2_sterol-bd_dom"/>
</dbReference>
<dbReference type="UniPathway" id="UPA00232"/>
<dbReference type="HAMAP" id="MF_02231">
    <property type="entry name" value="UbiT"/>
    <property type="match status" value="1"/>
</dbReference>
<dbReference type="KEGG" id="smai:EXU30_05320"/>
<evidence type="ECO:0000313" key="4">
    <source>
        <dbReference type="Proteomes" id="UP000291106"/>
    </source>
</evidence>
<organism evidence="3 4">
    <name type="scientific">Shewanella maritima</name>
    <dbReference type="NCBI Taxonomy" id="2520507"/>
    <lineage>
        <taxon>Bacteria</taxon>
        <taxon>Pseudomonadati</taxon>
        <taxon>Pseudomonadota</taxon>
        <taxon>Gammaproteobacteria</taxon>
        <taxon>Alteromonadales</taxon>
        <taxon>Shewanellaceae</taxon>
        <taxon>Shewanella</taxon>
    </lineage>
</organism>
<name>A0A411PFD8_9GAMM</name>
<comment type="pathway">
    <text evidence="1">Cofactor biosynthesis; ubiquinone biosynthesis.</text>
</comment>
<proteinExistence type="inferred from homology"/>